<dbReference type="PRINTS" id="PR00080">
    <property type="entry name" value="SDRFAMILY"/>
</dbReference>
<sequence>MSTDERDCLLDDPHCNRREAFNVRLQGKRALITGSARGIGQGIADKFVQEGASVVLLDYREDQLEVSANTIRRLALERGQIAQVATVVCDLSVPEQVDNAAQSAWDCWGGIDILVNNAGIATREPFVDIPLSRWQQVININLNATFQLSQWVAKKMIASALKGSIVNMASKNGLAGSAVLAHYNASKGGVVLLTQSMAVDLAGNGIRVNAVAPGFIDTPLDRELKEKSDGLLTLTERTPMRRLGTIEEVANTFLFLASDEASYITGTTLVVDGGHLANASDL</sequence>
<dbReference type="InterPro" id="IPR002347">
    <property type="entry name" value="SDR_fam"/>
</dbReference>
<keyword evidence="2" id="KW-0560">Oxidoreductase</keyword>
<evidence type="ECO:0000313" key="3">
    <source>
        <dbReference type="Proteomes" id="UP000616779"/>
    </source>
</evidence>
<evidence type="ECO:0000313" key="2">
    <source>
        <dbReference type="EMBL" id="NOU75062.1"/>
    </source>
</evidence>
<comment type="similarity">
    <text evidence="1">Belongs to the short-chain dehydrogenases/reductases (SDR) family.</text>
</comment>
<accession>A0ABX1Y2F5</accession>
<name>A0ABX1Y2F5_9BACL</name>
<dbReference type="PANTHER" id="PTHR42760">
    <property type="entry name" value="SHORT-CHAIN DEHYDROGENASES/REDUCTASES FAMILY MEMBER"/>
    <property type="match status" value="1"/>
</dbReference>
<dbReference type="Gene3D" id="3.40.50.720">
    <property type="entry name" value="NAD(P)-binding Rossmann-like Domain"/>
    <property type="match status" value="1"/>
</dbReference>
<dbReference type="InterPro" id="IPR020904">
    <property type="entry name" value="Sc_DH/Rdtase_CS"/>
</dbReference>
<gene>
    <name evidence="2" type="ORF">GC098_27365</name>
</gene>
<keyword evidence="3" id="KW-1185">Reference proteome</keyword>
<organism evidence="2 3">
    <name type="scientific">Paenibacillus phytorum</name>
    <dbReference type="NCBI Taxonomy" id="2654977"/>
    <lineage>
        <taxon>Bacteria</taxon>
        <taxon>Bacillati</taxon>
        <taxon>Bacillota</taxon>
        <taxon>Bacilli</taxon>
        <taxon>Bacillales</taxon>
        <taxon>Paenibacillaceae</taxon>
        <taxon>Paenibacillus</taxon>
    </lineage>
</organism>
<dbReference type="EC" id="1.1.1.47" evidence="2"/>
<protein>
    <submittedName>
        <fullName evidence="2">Glucose 1-dehydrogenase</fullName>
        <ecNumber evidence="2">1.1.1.47</ecNumber>
    </submittedName>
</protein>
<dbReference type="EMBL" id="WHOA01000197">
    <property type="protein sequence ID" value="NOU75062.1"/>
    <property type="molecule type" value="Genomic_DNA"/>
</dbReference>
<reference evidence="2 3" key="1">
    <citation type="submission" date="2019-10" db="EMBL/GenBank/DDBJ databases">
        <title>Description of Paenibacillus terrestris sp. nov.</title>
        <authorList>
            <person name="Carlier A."/>
            <person name="Qi S."/>
        </authorList>
    </citation>
    <scope>NUCLEOTIDE SEQUENCE [LARGE SCALE GENOMIC DNA]</scope>
    <source>
        <strain evidence="2 3">LMG 31458</strain>
    </source>
</reference>
<dbReference type="Pfam" id="PF13561">
    <property type="entry name" value="adh_short_C2"/>
    <property type="match status" value="1"/>
</dbReference>
<dbReference type="SUPFAM" id="SSF51735">
    <property type="entry name" value="NAD(P)-binding Rossmann-fold domains"/>
    <property type="match status" value="1"/>
</dbReference>
<dbReference type="Proteomes" id="UP000616779">
    <property type="component" value="Unassembled WGS sequence"/>
</dbReference>
<dbReference type="CDD" id="cd05233">
    <property type="entry name" value="SDR_c"/>
    <property type="match status" value="1"/>
</dbReference>
<evidence type="ECO:0000256" key="1">
    <source>
        <dbReference type="ARBA" id="ARBA00006484"/>
    </source>
</evidence>
<dbReference type="NCBIfam" id="NF005559">
    <property type="entry name" value="PRK07231.1"/>
    <property type="match status" value="1"/>
</dbReference>
<dbReference type="GO" id="GO:0047936">
    <property type="term" value="F:glucose 1-dehydrogenase [NAD(P)+] activity"/>
    <property type="evidence" value="ECO:0007669"/>
    <property type="project" value="UniProtKB-EC"/>
</dbReference>
<dbReference type="PRINTS" id="PR00081">
    <property type="entry name" value="GDHRDH"/>
</dbReference>
<dbReference type="PROSITE" id="PS00061">
    <property type="entry name" value="ADH_SHORT"/>
    <property type="match status" value="1"/>
</dbReference>
<comment type="caution">
    <text evidence="2">The sequence shown here is derived from an EMBL/GenBank/DDBJ whole genome shotgun (WGS) entry which is preliminary data.</text>
</comment>
<dbReference type="InterPro" id="IPR036291">
    <property type="entry name" value="NAD(P)-bd_dom_sf"/>
</dbReference>
<proteinExistence type="inferred from homology"/>